<dbReference type="AlphaFoldDB" id="A0A1B7XG55"/>
<feature type="signal peptide" evidence="3">
    <location>
        <begin position="1"/>
        <end position="24"/>
    </location>
</feature>
<evidence type="ECO:0000256" key="1">
    <source>
        <dbReference type="ARBA" id="ARBA00007162"/>
    </source>
</evidence>
<dbReference type="PANTHER" id="PTHR35841:SF1">
    <property type="entry name" value="PHOSPHONATES-BINDING PERIPLASMIC PROTEIN"/>
    <property type="match status" value="1"/>
</dbReference>
<gene>
    <name evidence="4" type="ORF">SP90_05480</name>
</gene>
<sequence>MFRNALVSAVLLFVLVLSVSTAHAQKKKNLVFGAIAVGKVSKVKKSLQPLLTYLEQKTGTTITFETGKDYADTIEKFQNGYFDFGFIGPSPYVLATSGAEGAGVFNILGGIETKGKPFFHAAIIAAKDNSAINSLEDLKGKKFAFGSRQSTLSFYVPCKMLMDSGVFGTLEKYDFLGKHDKVAKYVAMGGYDAGGIKEAVANKNLDSIKIIAKSLPIYDFLFVAHKGMDAAQTKQLRTALLGLKDRAILGSIKKGVTAITPTKDSNYDSLRTVMKKVEADFK</sequence>
<evidence type="ECO:0000313" key="5">
    <source>
        <dbReference type="Proteomes" id="UP000091979"/>
    </source>
</evidence>
<dbReference type="PATRIC" id="fig|1560234.3.peg.3068"/>
<dbReference type="GO" id="GO:0043190">
    <property type="term" value="C:ATP-binding cassette (ABC) transporter complex"/>
    <property type="evidence" value="ECO:0007669"/>
    <property type="project" value="InterPro"/>
</dbReference>
<dbReference type="GO" id="GO:0055085">
    <property type="term" value="P:transmembrane transport"/>
    <property type="evidence" value="ECO:0007669"/>
    <property type="project" value="InterPro"/>
</dbReference>
<reference evidence="4 5" key="1">
    <citation type="submission" date="2015-01" db="EMBL/GenBank/DDBJ databases">
        <title>Desulfovibrio sp. JC271 draft genome sequence.</title>
        <authorList>
            <person name="Shivani Y."/>
            <person name="Subhash Y."/>
            <person name="Sasikala C."/>
            <person name="Ramana C.V."/>
        </authorList>
    </citation>
    <scope>NUCLEOTIDE SEQUENCE [LARGE SCALE GENOMIC DNA]</scope>
    <source>
        <strain evidence="4 5">JC271</strain>
    </source>
</reference>
<dbReference type="NCBIfam" id="TIGR01098">
    <property type="entry name" value="3A0109s03R"/>
    <property type="match status" value="1"/>
</dbReference>
<dbReference type="STRING" id="1560234.SP90_05480"/>
<evidence type="ECO:0008006" key="6">
    <source>
        <dbReference type="Google" id="ProtNLM"/>
    </source>
</evidence>
<dbReference type="InterPro" id="IPR005770">
    <property type="entry name" value="PhnD"/>
</dbReference>
<keyword evidence="2 3" id="KW-0732">Signal</keyword>
<evidence type="ECO:0000256" key="3">
    <source>
        <dbReference type="SAM" id="SignalP"/>
    </source>
</evidence>
<keyword evidence="5" id="KW-1185">Reference proteome</keyword>
<proteinExistence type="inferred from homology"/>
<dbReference type="Proteomes" id="UP000091979">
    <property type="component" value="Unassembled WGS sequence"/>
</dbReference>
<dbReference type="EMBL" id="JXMS01000007">
    <property type="protein sequence ID" value="OBQ54506.1"/>
    <property type="molecule type" value="Genomic_DNA"/>
</dbReference>
<organism evidence="4 5">
    <name type="scientific">Halodesulfovibrio spirochaetisodalis</name>
    <dbReference type="NCBI Taxonomy" id="1560234"/>
    <lineage>
        <taxon>Bacteria</taxon>
        <taxon>Pseudomonadati</taxon>
        <taxon>Thermodesulfobacteriota</taxon>
        <taxon>Desulfovibrionia</taxon>
        <taxon>Desulfovibrionales</taxon>
        <taxon>Desulfovibrionaceae</taxon>
        <taxon>Halodesulfovibrio</taxon>
    </lineage>
</organism>
<protein>
    <recommendedName>
        <fullName evidence="6">Phosphonate ABC transporter substrate-binding protein</fullName>
    </recommendedName>
</protein>
<dbReference type="SUPFAM" id="SSF53850">
    <property type="entry name" value="Periplasmic binding protein-like II"/>
    <property type="match status" value="1"/>
</dbReference>
<dbReference type="PANTHER" id="PTHR35841">
    <property type="entry name" value="PHOSPHONATES-BINDING PERIPLASMIC PROTEIN"/>
    <property type="match status" value="1"/>
</dbReference>
<name>A0A1B7XG55_9BACT</name>
<feature type="chain" id="PRO_5008600615" description="Phosphonate ABC transporter substrate-binding protein" evidence="3">
    <location>
        <begin position="25"/>
        <end position="282"/>
    </location>
</feature>
<accession>A0A1B7XG55</accession>
<dbReference type="RefSeq" id="WP_066853400.1">
    <property type="nucleotide sequence ID" value="NZ_JXMS01000007.1"/>
</dbReference>
<dbReference type="OrthoDB" id="225238at2"/>
<evidence type="ECO:0000256" key="2">
    <source>
        <dbReference type="ARBA" id="ARBA00022729"/>
    </source>
</evidence>
<comment type="caution">
    <text evidence="4">The sequence shown here is derived from an EMBL/GenBank/DDBJ whole genome shotgun (WGS) entry which is preliminary data.</text>
</comment>
<dbReference type="Pfam" id="PF12974">
    <property type="entry name" value="Phosphonate-bd"/>
    <property type="match status" value="1"/>
</dbReference>
<comment type="similarity">
    <text evidence="1">Belongs to the phosphate/phosphite/phosphonate binding protein family.</text>
</comment>
<evidence type="ECO:0000313" key="4">
    <source>
        <dbReference type="EMBL" id="OBQ54506.1"/>
    </source>
</evidence>
<dbReference type="Gene3D" id="3.40.190.10">
    <property type="entry name" value="Periplasmic binding protein-like II"/>
    <property type="match status" value="2"/>
</dbReference>